<feature type="binding site" evidence="11">
    <location>
        <position position="435"/>
    </location>
    <ligand>
        <name>Mg(2+)</name>
        <dbReference type="ChEBI" id="CHEBI:18420"/>
    </ligand>
</feature>
<dbReference type="AlphaFoldDB" id="A0A7I8ILD4"/>
<dbReference type="GO" id="GO:0007186">
    <property type="term" value="P:G protein-coupled receptor signaling pathway"/>
    <property type="evidence" value="ECO:0007669"/>
    <property type="project" value="InterPro"/>
</dbReference>
<dbReference type="SUPFAM" id="SSF52540">
    <property type="entry name" value="P-loop containing nucleoside triphosphate hydrolases"/>
    <property type="match status" value="1"/>
</dbReference>
<dbReference type="GO" id="GO:0008270">
    <property type="term" value="F:zinc ion binding"/>
    <property type="evidence" value="ECO:0007669"/>
    <property type="project" value="UniProtKB-KW"/>
</dbReference>
<keyword evidence="11" id="KW-0460">Magnesium</keyword>
<dbReference type="InterPro" id="IPR011025">
    <property type="entry name" value="GproteinA_insert"/>
</dbReference>
<evidence type="ECO:0000256" key="9">
    <source>
        <dbReference type="ARBA" id="ARBA00023242"/>
    </source>
</evidence>
<evidence type="ECO:0000256" key="2">
    <source>
        <dbReference type="ARBA" id="ARBA00022723"/>
    </source>
</evidence>
<comment type="similarity">
    <text evidence="10">Belongs to the G-alpha family. XLG subfamily.</text>
</comment>
<dbReference type="SMART" id="SM00275">
    <property type="entry name" value="G_alpha"/>
    <property type="match status" value="1"/>
</dbReference>
<dbReference type="EMBL" id="LR743590">
    <property type="protein sequence ID" value="CAA2618054.1"/>
    <property type="molecule type" value="Genomic_DNA"/>
</dbReference>
<dbReference type="Proteomes" id="UP001189122">
    <property type="component" value="Unassembled WGS sequence"/>
</dbReference>
<keyword evidence="7" id="KW-0342">GTP-binding</keyword>
<feature type="compositionally biased region" description="Low complexity" evidence="12">
    <location>
        <begin position="107"/>
        <end position="121"/>
    </location>
</feature>
<keyword evidence="5" id="KW-0862">Zinc</keyword>
<evidence type="ECO:0000256" key="8">
    <source>
        <dbReference type="ARBA" id="ARBA00023224"/>
    </source>
</evidence>
<evidence type="ECO:0000313" key="14">
    <source>
        <dbReference type="Proteomes" id="UP001189122"/>
    </source>
</evidence>
<keyword evidence="3" id="KW-0547">Nucleotide-binding</keyword>
<dbReference type="InterPro" id="IPR001019">
    <property type="entry name" value="Gprotein_alpha_su"/>
</dbReference>
<keyword evidence="8" id="KW-0807">Transducer</keyword>
<evidence type="ECO:0000313" key="13">
    <source>
        <dbReference type="EMBL" id="CAA2618054.1"/>
    </source>
</evidence>
<dbReference type="PANTHER" id="PTHR36486">
    <property type="entry name" value="OS01G0977800 PROTEIN"/>
    <property type="match status" value="1"/>
</dbReference>
<evidence type="ECO:0000256" key="1">
    <source>
        <dbReference type="ARBA" id="ARBA00004123"/>
    </source>
</evidence>
<evidence type="ECO:0000256" key="12">
    <source>
        <dbReference type="SAM" id="MobiDB-lite"/>
    </source>
</evidence>
<dbReference type="PANTHER" id="PTHR36486:SF4">
    <property type="entry name" value="PH DOMAIN-CONTAINING PROTEIN"/>
    <property type="match status" value="1"/>
</dbReference>
<dbReference type="Gene3D" id="1.10.720.140">
    <property type="match status" value="1"/>
</dbReference>
<name>A0A7I8ILD4_SPIIN</name>
<dbReference type="Gene3D" id="3.40.50.300">
    <property type="entry name" value="P-loop containing nucleotide triphosphate hydrolases"/>
    <property type="match status" value="1"/>
</dbReference>
<keyword evidence="9" id="KW-0539">Nucleus</keyword>
<dbReference type="GO" id="GO:0005525">
    <property type="term" value="F:GTP binding"/>
    <property type="evidence" value="ECO:0007669"/>
    <property type="project" value="UniProtKB-KW"/>
</dbReference>
<dbReference type="InterPro" id="IPR053057">
    <property type="entry name" value="XLG_GTP-binding"/>
</dbReference>
<dbReference type="GO" id="GO:0031683">
    <property type="term" value="F:G-protein beta/gamma-subunit complex binding"/>
    <property type="evidence" value="ECO:0007669"/>
    <property type="project" value="InterPro"/>
</dbReference>
<dbReference type="Pfam" id="PF00503">
    <property type="entry name" value="G-alpha"/>
    <property type="match status" value="1"/>
</dbReference>
<dbReference type="InterPro" id="IPR027417">
    <property type="entry name" value="P-loop_NTPase"/>
</dbReference>
<feature type="region of interest" description="Disordered" evidence="12">
    <location>
        <begin position="102"/>
        <end position="175"/>
    </location>
</feature>
<evidence type="ECO:0000256" key="3">
    <source>
        <dbReference type="ARBA" id="ARBA00022741"/>
    </source>
</evidence>
<dbReference type="CDD" id="cd00066">
    <property type="entry name" value="G-alpha"/>
    <property type="match status" value="1"/>
</dbReference>
<dbReference type="GO" id="GO:0005634">
    <property type="term" value="C:nucleus"/>
    <property type="evidence" value="ECO:0007669"/>
    <property type="project" value="UniProtKB-SubCell"/>
</dbReference>
<keyword evidence="4" id="KW-0863">Zinc-finger</keyword>
<dbReference type="Gene3D" id="1.10.400.10">
    <property type="entry name" value="GI Alpha 1, domain 2-like"/>
    <property type="match status" value="1"/>
</dbReference>
<comment type="subcellular location">
    <subcellularLocation>
        <location evidence="1">Nucleus</location>
    </subcellularLocation>
</comment>
<evidence type="ECO:0000256" key="6">
    <source>
        <dbReference type="ARBA" id="ARBA00022837"/>
    </source>
</evidence>
<dbReference type="GO" id="GO:0003924">
    <property type="term" value="F:GTPase activity"/>
    <property type="evidence" value="ECO:0007669"/>
    <property type="project" value="InterPro"/>
</dbReference>
<evidence type="ECO:0000256" key="7">
    <source>
        <dbReference type="ARBA" id="ARBA00023134"/>
    </source>
</evidence>
<evidence type="ECO:0000256" key="4">
    <source>
        <dbReference type="ARBA" id="ARBA00022771"/>
    </source>
</evidence>
<evidence type="ECO:0000256" key="11">
    <source>
        <dbReference type="PIRSR" id="PIRSR601019-2"/>
    </source>
</evidence>
<dbReference type="PROSITE" id="PS51882">
    <property type="entry name" value="G_ALPHA"/>
    <property type="match status" value="1"/>
</dbReference>
<accession>A0A7I8ILD4</accession>
<organism evidence="13">
    <name type="scientific">Spirodela intermedia</name>
    <name type="common">Intermediate duckweed</name>
    <dbReference type="NCBI Taxonomy" id="51605"/>
    <lineage>
        <taxon>Eukaryota</taxon>
        <taxon>Viridiplantae</taxon>
        <taxon>Streptophyta</taxon>
        <taxon>Embryophyta</taxon>
        <taxon>Tracheophyta</taxon>
        <taxon>Spermatophyta</taxon>
        <taxon>Magnoliopsida</taxon>
        <taxon>Liliopsida</taxon>
        <taxon>Araceae</taxon>
        <taxon>Lemnoideae</taxon>
        <taxon>Spirodela</taxon>
    </lineage>
</organism>
<sequence>MEKLTRRMLPVGTPIAEAEAEDCSFAEEYDGPPISYEIPRPSPLRSITSPSLPYNSSGVLGCSPSVPDRSRELSDGVLEAVGFSTEFKESVDFSNGTDARVDQVTTGSGLSSDDFGFPSSGSDDDDQEMAVAPPEEYAKRGPQVSFQDSEVERLTSHGETASGQQELWEGSNPRVKKGSCYRCHRGNRFTEKEVCLVCDAKYCSSCLLKAMGSMPEGRKCVTCIGFPIDETKRDSLGKCSRILKKLLSSLEVQQVMKAEKKQLSQDEMILLQSSPNPPTKLKPGYYWYDKVSGFWGKEGHKPHKIISPHLNVGGNLMPEASNGTTGVFINNREITKTELRMLQWAGVQCAGCPHFWVNADGTYQEEGQKNIKGHLWGKAGMKLVCSILSLPTPCKEIVTSRDEVNNMTNRPIPDYFEQRTLQKLLLIGYHQSGTSTIFKQAKFLYKTVPFTEGECESIKLLIQSNIYKYLGILLEGRKRFEEESLTEITRKHNESDGGKCKTLYSIGPRLKAFSDWLLKVMESGNLEAIFPAATREYAPLVEELWKDAAIQATYNRRSELQLLPSSASYFLERAVDISRAEYEPSQLDILYADGITSSNGLACTEFIFPPSAGTISGFDGEEHHEALIRAGENYKWLEMFEDVRLVVFCVSMSDYDEYSEDATGVPTNKIHPTFEQMDFLLVLTKYDLLERKIEQSPLTLCDWFKDFEPPRPQQPRHLAATAGLHYIAVKFKRLFSSLTGRKLYVTAGNGLDPDSTDRALRYTREILMWEEERLMFGSDDLEAGSTVPSSFSQ</sequence>
<proteinExistence type="inferred from homology"/>
<keyword evidence="6" id="KW-0106">Calcium</keyword>
<reference evidence="13 14" key="1">
    <citation type="submission" date="2019-12" db="EMBL/GenBank/DDBJ databases">
        <authorList>
            <person name="Scholz U."/>
            <person name="Mascher M."/>
            <person name="Fiebig A."/>
        </authorList>
    </citation>
    <scope>NUCLEOTIDE SEQUENCE</scope>
</reference>
<dbReference type="FunFam" id="1.10.400.10:FF:000005">
    <property type="entry name" value="Extra-large guanine nucleotide-binding protein 3"/>
    <property type="match status" value="1"/>
</dbReference>
<evidence type="ECO:0000256" key="10">
    <source>
        <dbReference type="ARBA" id="ARBA00060880"/>
    </source>
</evidence>
<feature type="binding site" evidence="11">
    <location>
        <position position="598"/>
    </location>
    <ligand>
        <name>Mg(2+)</name>
        <dbReference type="ChEBI" id="CHEBI:18420"/>
    </ligand>
</feature>
<feature type="region of interest" description="Disordered" evidence="12">
    <location>
        <begin position="26"/>
        <end position="51"/>
    </location>
</feature>
<evidence type="ECO:0000256" key="5">
    <source>
        <dbReference type="ARBA" id="ARBA00022833"/>
    </source>
</evidence>
<gene>
    <name evidence="13" type="ORF">SI7747_03004215</name>
</gene>
<protein>
    <submittedName>
        <fullName evidence="13">Uncharacterized protein</fullName>
    </submittedName>
</protein>
<dbReference type="SUPFAM" id="SSF47895">
    <property type="entry name" value="Transducin (alpha subunit), insertion domain"/>
    <property type="match status" value="1"/>
</dbReference>
<keyword evidence="14" id="KW-1185">Reference proteome</keyword>
<keyword evidence="2 11" id="KW-0479">Metal-binding</keyword>
<dbReference type="EMBL" id="CACRZD030000003">
    <property type="protein sequence ID" value="CAA6657751.1"/>
    <property type="molecule type" value="Genomic_DNA"/>
</dbReference>